<evidence type="ECO:0000259" key="1">
    <source>
        <dbReference type="Pfam" id="PF22324"/>
    </source>
</evidence>
<dbReference type="OrthoDB" id="7211172at2"/>
<sequence>MKRHDGSVAIARGREAQTLAHLIEAGPAGDTSLGFSRAKWARRTSGYVFDLRKLGFDIQTHMEQVEVDTRVARYVLAVDFDVLESSGVESLGGAS</sequence>
<keyword evidence="3" id="KW-1185">Reference proteome</keyword>
<evidence type="ECO:0000313" key="2">
    <source>
        <dbReference type="EMBL" id="EGF92905.1"/>
    </source>
</evidence>
<accession>F4QI38</accession>
<organism evidence="2 3">
    <name type="scientific">Asticcacaulis biprosthecium C19</name>
    <dbReference type="NCBI Taxonomy" id="715226"/>
    <lineage>
        <taxon>Bacteria</taxon>
        <taxon>Pseudomonadati</taxon>
        <taxon>Pseudomonadota</taxon>
        <taxon>Alphaproteobacteria</taxon>
        <taxon>Caulobacterales</taxon>
        <taxon>Caulobacteraceae</taxon>
        <taxon>Asticcacaulis</taxon>
    </lineage>
</organism>
<proteinExistence type="predicted"/>
<dbReference type="InterPro" id="IPR054382">
    <property type="entry name" value="wHTH_alphaproteobact"/>
</dbReference>
<name>F4QI38_9CAUL</name>
<feature type="domain" description="Winged helix" evidence="1">
    <location>
        <begin position="10"/>
        <end position="84"/>
    </location>
</feature>
<gene>
    <name evidence="2" type="ORF">ABI_13430</name>
</gene>
<reference evidence="3" key="1">
    <citation type="submission" date="2011-03" db="EMBL/GenBank/DDBJ databases">
        <title>Draft genome sequence of Brevundimonas diminuta.</title>
        <authorList>
            <person name="Brown P.J.B."/>
            <person name="Buechlein A."/>
            <person name="Hemmerich C."/>
            <person name="Brun Y.V."/>
        </authorList>
    </citation>
    <scope>NUCLEOTIDE SEQUENCE [LARGE SCALE GENOMIC DNA]</scope>
    <source>
        <strain evidence="3">C19</strain>
    </source>
</reference>
<dbReference type="RefSeq" id="WP_006272087.1">
    <property type="nucleotide sequence ID" value="NZ_GL883077.1"/>
</dbReference>
<dbReference type="Pfam" id="PF22324">
    <property type="entry name" value="HTH_91"/>
    <property type="match status" value="1"/>
</dbReference>
<evidence type="ECO:0000313" key="3">
    <source>
        <dbReference type="Proteomes" id="UP000006512"/>
    </source>
</evidence>
<dbReference type="STRING" id="715226.ABI_13430"/>
<dbReference type="HOGENOM" id="CLU_2366788_0_0_5"/>
<dbReference type="Proteomes" id="UP000006512">
    <property type="component" value="Unassembled WGS sequence"/>
</dbReference>
<dbReference type="AlphaFoldDB" id="F4QI38"/>
<protein>
    <recommendedName>
        <fullName evidence="1">Winged helix domain-containing protein</fullName>
    </recommendedName>
</protein>
<dbReference type="EMBL" id="GL883077">
    <property type="protein sequence ID" value="EGF92905.1"/>
    <property type="molecule type" value="Genomic_DNA"/>
</dbReference>